<feature type="region of interest" description="Disordered" evidence="1">
    <location>
        <begin position="60"/>
        <end position="117"/>
    </location>
</feature>
<dbReference type="OrthoDB" id="10501565at2759"/>
<dbReference type="AlphaFoldDB" id="A0A9P7MMM5"/>
<evidence type="ECO:0000313" key="2">
    <source>
        <dbReference type="EMBL" id="KAG5958971.1"/>
    </source>
</evidence>
<reference evidence="2" key="1">
    <citation type="journal article" date="2020" name="bioRxiv">
        <title>Whole genome comparisons of ergot fungi reveals the divergence and evolution of species within the genus Claviceps are the result of varying mechanisms driving genome evolution and host range expansion.</title>
        <authorList>
            <person name="Wyka S.A."/>
            <person name="Mondo S.J."/>
            <person name="Liu M."/>
            <person name="Dettman J."/>
            <person name="Nalam V."/>
            <person name="Broders K.D."/>
        </authorList>
    </citation>
    <scope>NUCLEOTIDE SEQUENCE</scope>
    <source>
        <strain evidence="2">CCC 1102</strain>
    </source>
</reference>
<dbReference type="Proteomes" id="UP000784919">
    <property type="component" value="Unassembled WGS sequence"/>
</dbReference>
<name>A0A9P7MMM5_9HYPO</name>
<proteinExistence type="predicted"/>
<evidence type="ECO:0000313" key="3">
    <source>
        <dbReference type="Proteomes" id="UP000784919"/>
    </source>
</evidence>
<evidence type="ECO:0000256" key="1">
    <source>
        <dbReference type="SAM" id="MobiDB-lite"/>
    </source>
</evidence>
<comment type="caution">
    <text evidence="2">The sequence shown here is derived from an EMBL/GenBank/DDBJ whole genome shotgun (WGS) entry which is preliminary data.</text>
</comment>
<protein>
    <submittedName>
        <fullName evidence="2">Uncharacterized protein</fullName>
    </submittedName>
</protein>
<dbReference type="EMBL" id="SRPS01000357">
    <property type="protein sequence ID" value="KAG5958971.1"/>
    <property type="molecule type" value="Genomic_DNA"/>
</dbReference>
<gene>
    <name evidence="2" type="ORF">E4U56_005181</name>
</gene>
<accession>A0A9P7MMM5</accession>
<organism evidence="2 3">
    <name type="scientific">Claviceps arundinis</name>
    <dbReference type="NCBI Taxonomy" id="1623583"/>
    <lineage>
        <taxon>Eukaryota</taxon>
        <taxon>Fungi</taxon>
        <taxon>Dikarya</taxon>
        <taxon>Ascomycota</taxon>
        <taxon>Pezizomycotina</taxon>
        <taxon>Sordariomycetes</taxon>
        <taxon>Hypocreomycetidae</taxon>
        <taxon>Hypocreales</taxon>
        <taxon>Clavicipitaceae</taxon>
        <taxon>Claviceps</taxon>
    </lineage>
</organism>
<sequence>MLELDIGNRDVILGLKWMEKHGVSLDPTTRRIIWPPERPALQESELPRLILWTPEDLLEPRKVDPAHQKDAERRNQKLDREDKRRRDGRQKRATLERPKADATVSKGNRTQGGSPKVQMAIVGAAGYLHSAKKKDCDSGVFSVME</sequence>
<feature type="compositionally biased region" description="Basic and acidic residues" evidence="1">
    <location>
        <begin position="60"/>
        <end position="85"/>
    </location>
</feature>
<feature type="non-terminal residue" evidence="2">
    <location>
        <position position="145"/>
    </location>
</feature>